<accession>A0AC34GC52</accession>
<sequence length="208" mass="23457">MLFLLFVTLLIQNCLAVEVKTSGDPNFPKDLSDKLIETCKTVYPKIVAYFNNLNAPNEITLNFNGSYDGVAFAAGPQITFSTKYMVEHPKDVDVVTHESTHIIQGYPSYDPSWLVEGIADFSRFKFGVDNAGAGWKLPEFDSKMKYTDSYTTTARFLVWLDKNYNGIVRKLNSAMKDGSFKNDETWKNLTGGKSVDDLWNDYSNNPSI</sequence>
<dbReference type="WBParaSite" id="ES5_v2.g27329.t1">
    <property type="protein sequence ID" value="ES5_v2.g27329.t1"/>
    <property type="gene ID" value="ES5_v2.g27329"/>
</dbReference>
<dbReference type="Proteomes" id="UP000887579">
    <property type="component" value="Unplaced"/>
</dbReference>
<protein>
    <submittedName>
        <fullName evidence="2">Secretory protein</fullName>
    </submittedName>
</protein>
<reference evidence="2" key="1">
    <citation type="submission" date="2022-11" db="UniProtKB">
        <authorList>
            <consortium name="WormBaseParasite"/>
        </authorList>
    </citation>
    <scope>IDENTIFICATION</scope>
</reference>
<evidence type="ECO:0000313" key="2">
    <source>
        <dbReference type="WBParaSite" id="ES5_v2.g27329.t1"/>
    </source>
</evidence>
<proteinExistence type="predicted"/>
<organism evidence="1 2">
    <name type="scientific">Panagrolaimus sp. ES5</name>
    <dbReference type="NCBI Taxonomy" id="591445"/>
    <lineage>
        <taxon>Eukaryota</taxon>
        <taxon>Metazoa</taxon>
        <taxon>Ecdysozoa</taxon>
        <taxon>Nematoda</taxon>
        <taxon>Chromadorea</taxon>
        <taxon>Rhabditida</taxon>
        <taxon>Tylenchina</taxon>
        <taxon>Panagrolaimomorpha</taxon>
        <taxon>Panagrolaimoidea</taxon>
        <taxon>Panagrolaimidae</taxon>
        <taxon>Panagrolaimus</taxon>
    </lineage>
</organism>
<name>A0AC34GC52_9BILA</name>
<evidence type="ECO:0000313" key="1">
    <source>
        <dbReference type="Proteomes" id="UP000887579"/>
    </source>
</evidence>